<evidence type="ECO:0000313" key="2">
    <source>
        <dbReference type="EMBL" id="KAG2558287.1"/>
    </source>
</evidence>
<dbReference type="EMBL" id="CM029052">
    <property type="protein sequence ID" value="KAG2558287.1"/>
    <property type="molecule type" value="Genomic_DNA"/>
</dbReference>
<organism evidence="2 3">
    <name type="scientific">Panicum virgatum</name>
    <name type="common">Blackwell switchgrass</name>
    <dbReference type="NCBI Taxonomy" id="38727"/>
    <lineage>
        <taxon>Eukaryota</taxon>
        <taxon>Viridiplantae</taxon>
        <taxon>Streptophyta</taxon>
        <taxon>Embryophyta</taxon>
        <taxon>Tracheophyta</taxon>
        <taxon>Spermatophyta</taxon>
        <taxon>Magnoliopsida</taxon>
        <taxon>Liliopsida</taxon>
        <taxon>Poales</taxon>
        <taxon>Poaceae</taxon>
        <taxon>PACMAD clade</taxon>
        <taxon>Panicoideae</taxon>
        <taxon>Panicodae</taxon>
        <taxon>Paniceae</taxon>
        <taxon>Panicinae</taxon>
        <taxon>Panicum</taxon>
        <taxon>Panicum sect. Hiantes</taxon>
    </lineage>
</organism>
<feature type="compositionally biased region" description="Low complexity" evidence="1">
    <location>
        <begin position="43"/>
        <end position="53"/>
    </location>
</feature>
<accession>A0A8T0P7X9</accession>
<reference evidence="2" key="1">
    <citation type="submission" date="2020-05" db="EMBL/GenBank/DDBJ databases">
        <title>WGS assembly of Panicum virgatum.</title>
        <authorList>
            <person name="Lovell J.T."/>
            <person name="Jenkins J."/>
            <person name="Shu S."/>
            <person name="Juenger T.E."/>
            <person name="Schmutz J."/>
        </authorList>
    </citation>
    <scope>NUCLEOTIDE SEQUENCE</scope>
    <source>
        <strain evidence="2">AP13</strain>
    </source>
</reference>
<protein>
    <submittedName>
        <fullName evidence="2">Uncharacterized protein</fullName>
    </submittedName>
</protein>
<dbReference type="AlphaFoldDB" id="A0A8T0P7X9"/>
<feature type="compositionally biased region" description="Basic and acidic residues" evidence="1">
    <location>
        <begin position="101"/>
        <end position="111"/>
    </location>
</feature>
<name>A0A8T0P7X9_PANVG</name>
<evidence type="ECO:0000313" key="3">
    <source>
        <dbReference type="Proteomes" id="UP000823388"/>
    </source>
</evidence>
<gene>
    <name evidence="2" type="ORF">PVAP13_8NG114400</name>
</gene>
<evidence type="ECO:0000256" key="1">
    <source>
        <dbReference type="SAM" id="MobiDB-lite"/>
    </source>
</evidence>
<keyword evidence="3" id="KW-1185">Reference proteome</keyword>
<feature type="compositionally biased region" description="Basic residues" evidence="1">
    <location>
        <begin position="61"/>
        <end position="82"/>
    </location>
</feature>
<sequence>MGPRLVFSHGAEHSRRLRTSVTGASPFPGVGGNPRRNLDQTVSPFPSFSLSLPDLGSRLRSTAKRRSQDHGVAPHRLRHRRGHGVDMLLLLSQPRPRHKQRRDEIPNRQRETPPPPPPRRYGYRCQAGGHPISSAIFFPSPLPTLAIMSYLCGKYFLGYLFPSSFTVFQH</sequence>
<feature type="region of interest" description="Disordered" evidence="1">
    <location>
        <begin position="1"/>
        <end position="122"/>
    </location>
</feature>
<proteinExistence type="predicted"/>
<dbReference type="Proteomes" id="UP000823388">
    <property type="component" value="Chromosome 8N"/>
</dbReference>
<comment type="caution">
    <text evidence="2">The sequence shown here is derived from an EMBL/GenBank/DDBJ whole genome shotgun (WGS) entry which is preliminary data.</text>
</comment>